<comment type="cofactor">
    <cofactor evidence="1">
        <name>Mg(2+)</name>
        <dbReference type="ChEBI" id="CHEBI:18420"/>
    </cofactor>
</comment>
<dbReference type="PANTHER" id="PTHR11839">
    <property type="entry name" value="UDP/ADP-SUGAR PYROPHOSPHATASE"/>
    <property type="match status" value="1"/>
</dbReference>
<dbReference type="PROSITE" id="PS51462">
    <property type="entry name" value="NUDIX"/>
    <property type="match status" value="1"/>
</dbReference>
<dbReference type="GO" id="GO:0006753">
    <property type="term" value="P:nucleoside phosphate metabolic process"/>
    <property type="evidence" value="ECO:0007669"/>
    <property type="project" value="TreeGrafter"/>
</dbReference>
<dbReference type="Gene3D" id="3.90.79.10">
    <property type="entry name" value="Nucleoside Triphosphate Pyrophosphohydrolase"/>
    <property type="match status" value="1"/>
</dbReference>
<dbReference type="RefSeq" id="WP_008909819.1">
    <property type="nucleotide sequence ID" value="NZ_CAKP01000138.1"/>
</dbReference>
<proteinExistence type="predicted"/>
<dbReference type="EC" id="3.6.1.13" evidence="4"/>
<dbReference type="FunFam" id="3.90.79.10:FF:000024">
    <property type="entry name" value="ADP-ribose pyrophosphatase"/>
    <property type="match status" value="1"/>
</dbReference>
<evidence type="ECO:0000256" key="2">
    <source>
        <dbReference type="ARBA" id="ARBA00022801"/>
    </source>
</evidence>
<gene>
    <name evidence="4" type="ORF">CAAU_2493</name>
</gene>
<dbReference type="GO" id="GO:0047631">
    <property type="term" value="F:ADP-ribose diphosphatase activity"/>
    <property type="evidence" value="ECO:0007669"/>
    <property type="project" value="UniProtKB-EC"/>
</dbReference>
<dbReference type="Pfam" id="PF00293">
    <property type="entry name" value="NUDIX"/>
    <property type="match status" value="1"/>
</dbReference>
<dbReference type="InterPro" id="IPR020084">
    <property type="entry name" value="NUDIX_hydrolase_CS"/>
</dbReference>
<accession>I7KWL0</accession>
<dbReference type="PROSITE" id="PS00893">
    <property type="entry name" value="NUDIX_BOX"/>
    <property type="match status" value="1"/>
</dbReference>
<reference evidence="4 5" key="1">
    <citation type="journal article" date="2011" name="J. Bacteriol.">
        <title>Draft genome sequence of Caloramator australicus strain RC3T, a thermoanaerobe from the Great Artesian Basin of Australia.</title>
        <authorList>
            <person name="Ogg C.D."/>
            <person name="Patel B.K.C."/>
        </authorList>
    </citation>
    <scope>NUCLEOTIDE SEQUENCE [LARGE SCALE GENOMIC DNA]</scope>
    <source>
        <strain evidence="4 5">RC3</strain>
    </source>
</reference>
<organism evidence="4 5">
    <name type="scientific">Caloramator australicus RC3</name>
    <dbReference type="NCBI Taxonomy" id="857293"/>
    <lineage>
        <taxon>Bacteria</taxon>
        <taxon>Bacillati</taxon>
        <taxon>Bacillota</taxon>
        <taxon>Clostridia</taxon>
        <taxon>Eubacteriales</taxon>
        <taxon>Clostridiaceae</taxon>
        <taxon>Caloramator</taxon>
    </lineage>
</organism>
<dbReference type="PANTHER" id="PTHR11839:SF18">
    <property type="entry name" value="NUDIX HYDROLASE DOMAIN-CONTAINING PROTEIN"/>
    <property type="match status" value="1"/>
</dbReference>
<dbReference type="GO" id="GO:0019693">
    <property type="term" value="P:ribose phosphate metabolic process"/>
    <property type="evidence" value="ECO:0007669"/>
    <property type="project" value="TreeGrafter"/>
</dbReference>
<comment type="caution">
    <text evidence="4">The sequence shown here is derived from an EMBL/GenBank/DDBJ whole genome shotgun (WGS) entry which is preliminary data.</text>
</comment>
<sequence length="176" mass="19979">MNFYEKTIESEVKYKGRILSVRKDKVLLPDGKEATREIIQHNGGVGVVAITDEGKILLIKQFRKPTEEVLIEIPAGKLEFNEDPEACAIRELEEETGKIPKSIKLLTKFYPSPGYSSEILYIYFSDKLENGKVNLDEGEHVETFEVTWEEALNMIKTGEIKDAKTIIGILLAKDYI</sequence>
<protein>
    <submittedName>
        <fullName evidence="4">ADP-ribose pyrophosphatase</fullName>
        <ecNumber evidence="4">3.6.1.13</ecNumber>
    </submittedName>
</protein>
<dbReference type="EMBL" id="CAKP01000138">
    <property type="protein sequence ID" value="CCJ34576.1"/>
    <property type="molecule type" value="Genomic_DNA"/>
</dbReference>
<dbReference type="InterPro" id="IPR015797">
    <property type="entry name" value="NUDIX_hydrolase-like_dom_sf"/>
</dbReference>
<evidence type="ECO:0000256" key="1">
    <source>
        <dbReference type="ARBA" id="ARBA00001946"/>
    </source>
</evidence>
<dbReference type="SUPFAM" id="SSF55811">
    <property type="entry name" value="Nudix"/>
    <property type="match status" value="1"/>
</dbReference>
<dbReference type="eggNOG" id="COG0494">
    <property type="taxonomic scope" value="Bacteria"/>
</dbReference>
<dbReference type="Proteomes" id="UP000007652">
    <property type="component" value="Unassembled WGS sequence"/>
</dbReference>
<dbReference type="OrthoDB" id="9806150at2"/>
<evidence type="ECO:0000313" key="5">
    <source>
        <dbReference type="Proteomes" id="UP000007652"/>
    </source>
</evidence>
<evidence type="ECO:0000313" key="4">
    <source>
        <dbReference type="EMBL" id="CCJ34576.1"/>
    </source>
</evidence>
<keyword evidence="5" id="KW-1185">Reference proteome</keyword>
<keyword evidence="2 4" id="KW-0378">Hydrolase</keyword>
<dbReference type="AlphaFoldDB" id="I7KWL0"/>
<dbReference type="InterPro" id="IPR000086">
    <property type="entry name" value="NUDIX_hydrolase_dom"/>
</dbReference>
<dbReference type="STRING" id="857293.CAAU_2493"/>
<evidence type="ECO:0000259" key="3">
    <source>
        <dbReference type="PROSITE" id="PS51462"/>
    </source>
</evidence>
<dbReference type="GO" id="GO:0005829">
    <property type="term" value="C:cytosol"/>
    <property type="evidence" value="ECO:0007669"/>
    <property type="project" value="TreeGrafter"/>
</dbReference>
<name>I7KWL0_9CLOT</name>
<feature type="domain" description="Nudix hydrolase" evidence="3">
    <location>
        <begin position="40"/>
        <end position="168"/>
    </location>
</feature>